<organism evidence="1 2">
    <name type="scientific">Sinanodonta woodiana</name>
    <name type="common">Chinese pond mussel</name>
    <name type="synonym">Anodonta woodiana</name>
    <dbReference type="NCBI Taxonomy" id="1069815"/>
    <lineage>
        <taxon>Eukaryota</taxon>
        <taxon>Metazoa</taxon>
        <taxon>Spiralia</taxon>
        <taxon>Lophotrochozoa</taxon>
        <taxon>Mollusca</taxon>
        <taxon>Bivalvia</taxon>
        <taxon>Autobranchia</taxon>
        <taxon>Heteroconchia</taxon>
        <taxon>Palaeoheterodonta</taxon>
        <taxon>Unionida</taxon>
        <taxon>Unionoidea</taxon>
        <taxon>Unionidae</taxon>
        <taxon>Unioninae</taxon>
        <taxon>Sinanodonta</taxon>
    </lineage>
</organism>
<evidence type="ECO:0000313" key="2">
    <source>
        <dbReference type="Proteomes" id="UP001634394"/>
    </source>
</evidence>
<dbReference type="AlphaFoldDB" id="A0ABD3TY57"/>
<comment type="caution">
    <text evidence="1">The sequence shown here is derived from an EMBL/GenBank/DDBJ whole genome shotgun (WGS) entry which is preliminary data.</text>
</comment>
<dbReference type="EMBL" id="JBJQND010000017">
    <property type="protein sequence ID" value="KAL3841752.1"/>
    <property type="molecule type" value="Genomic_DNA"/>
</dbReference>
<proteinExistence type="predicted"/>
<dbReference type="PANTHER" id="PTHR47526:SF4">
    <property type="entry name" value="SWIM-TYPE DOMAIN-CONTAINING PROTEIN"/>
    <property type="match status" value="1"/>
</dbReference>
<dbReference type="Proteomes" id="UP001634394">
    <property type="component" value="Unassembled WGS sequence"/>
</dbReference>
<sequence length="135" mass="15327">MAGLGEVCTHVTSLMFAIEATVKLRDSKSVTQAPAYWLMSAPLKQINYRHVAETDFTSAHETELINFLHEINKGHVKPAIMSIVQPFSDNFIPKEAQCMYPKLLLDLFEEKIHQLPLCIVRKQCNELNIEVTASR</sequence>
<accession>A0ABD3TY57</accession>
<gene>
    <name evidence="1" type="ORF">ACJMK2_019854</name>
</gene>
<reference evidence="1 2" key="1">
    <citation type="submission" date="2024-11" db="EMBL/GenBank/DDBJ databases">
        <title>Chromosome-level genome assembly of the freshwater bivalve Anodonta woodiana.</title>
        <authorList>
            <person name="Chen X."/>
        </authorList>
    </citation>
    <scope>NUCLEOTIDE SEQUENCE [LARGE SCALE GENOMIC DNA]</scope>
    <source>
        <strain evidence="1">MN2024</strain>
        <tissue evidence="1">Gills</tissue>
    </source>
</reference>
<protein>
    <submittedName>
        <fullName evidence="1">Uncharacterized protein</fullName>
    </submittedName>
</protein>
<dbReference type="PANTHER" id="PTHR47526">
    <property type="entry name" value="ATP-DEPENDENT DNA HELICASE"/>
    <property type="match status" value="1"/>
</dbReference>
<name>A0ABD3TY57_SINWO</name>
<evidence type="ECO:0000313" key="1">
    <source>
        <dbReference type="EMBL" id="KAL3841752.1"/>
    </source>
</evidence>
<keyword evidence="2" id="KW-1185">Reference proteome</keyword>